<name>A0A9P4QWD0_9PLEO</name>
<organism evidence="2 3">
    <name type="scientific">Polyplosphaeria fusca</name>
    <dbReference type="NCBI Taxonomy" id="682080"/>
    <lineage>
        <taxon>Eukaryota</taxon>
        <taxon>Fungi</taxon>
        <taxon>Dikarya</taxon>
        <taxon>Ascomycota</taxon>
        <taxon>Pezizomycotina</taxon>
        <taxon>Dothideomycetes</taxon>
        <taxon>Pleosporomycetidae</taxon>
        <taxon>Pleosporales</taxon>
        <taxon>Tetraplosphaeriaceae</taxon>
        <taxon>Polyplosphaeria</taxon>
    </lineage>
</organism>
<evidence type="ECO:0000313" key="2">
    <source>
        <dbReference type="EMBL" id="KAF2732304.1"/>
    </source>
</evidence>
<gene>
    <name evidence="2" type="ORF">EJ04DRAFT_513968</name>
</gene>
<feature type="region of interest" description="Disordered" evidence="1">
    <location>
        <begin position="16"/>
        <end position="86"/>
    </location>
</feature>
<proteinExistence type="predicted"/>
<reference evidence="2" key="1">
    <citation type="journal article" date="2020" name="Stud. Mycol.">
        <title>101 Dothideomycetes genomes: a test case for predicting lifestyles and emergence of pathogens.</title>
        <authorList>
            <person name="Haridas S."/>
            <person name="Albert R."/>
            <person name="Binder M."/>
            <person name="Bloem J."/>
            <person name="Labutti K."/>
            <person name="Salamov A."/>
            <person name="Andreopoulos B."/>
            <person name="Baker S."/>
            <person name="Barry K."/>
            <person name="Bills G."/>
            <person name="Bluhm B."/>
            <person name="Cannon C."/>
            <person name="Castanera R."/>
            <person name="Culley D."/>
            <person name="Daum C."/>
            <person name="Ezra D."/>
            <person name="Gonzalez J."/>
            <person name="Henrissat B."/>
            <person name="Kuo A."/>
            <person name="Liang C."/>
            <person name="Lipzen A."/>
            <person name="Lutzoni F."/>
            <person name="Magnuson J."/>
            <person name="Mondo S."/>
            <person name="Nolan M."/>
            <person name="Ohm R."/>
            <person name="Pangilinan J."/>
            <person name="Park H.-J."/>
            <person name="Ramirez L."/>
            <person name="Alfaro M."/>
            <person name="Sun H."/>
            <person name="Tritt A."/>
            <person name="Yoshinaga Y."/>
            <person name="Zwiers L.-H."/>
            <person name="Turgeon B."/>
            <person name="Goodwin S."/>
            <person name="Spatafora J."/>
            <person name="Crous P."/>
            <person name="Grigoriev I."/>
        </authorList>
    </citation>
    <scope>NUCLEOTIDE SEQUENCE</scope>
    <source>
        <strain evidence="2">CBS 125425</strain>
    </source>
</reference>
<comment type="caution">
    <text evidence="2">The sequence shown here is derived from an EMBL/GenBank/DDBJ whole genome shotgun (WGS) entry which is preliminary data.</text>
</comment>
<evidence type="ECO:0000256" key="1">
    <source>
        <dbReference type="SAM" id="MobiDB-lite"/>
    </source>
</evidence>
<evidence type="ECO:0000313" key="3">
    <source>
        <dbReference type="Proteomes" id="UP000799444"/>
    </source>
</evidence>
<keyword evidence="3" id="KW-1185">Reference proteome</keyword>
<accession>A0A9P4QWD0</accession>
<protein>
    <submittedName>
        <fullName evidence="2">Uncharacterized protein</fullName>
    </submittedName>
</protein>
<dbReference type="AlphaFoldDB" id="A0A9P4QWD0"/>
<sequence length="86" mass="9315">MAFQRILRALHVSSPSVHEHGAPIHHASSLPGTALPKSHATNGPPHSQPSPPSETWPIQRHVHITETDSHTPLPRARRAAERGGLL</sequence>
<dbReference type="EMBL" id="ML996179">
    <property type="protein sequence ID" value="KAF2732304.1"/>
    <property type="molecule type" value="Genomic_DNA"/>
</dbReference>
<dbReference type="Proteomes" id="UP000799444">
    <property type="component" value="Unassembled WGS sequence"/>
</dbReference>